<accession>A0A7N2KNV9</accession>
<keyword evidence="2" id="KW-0472">Membrane</keyword>
<feature type="region of interest" description="Disordered" evidence="1">
    <location>
        <begin position="1328"/>
        <end position="1482"/>
    </location>
</feature>
<feature type="region of interest" description="Disordered" evidence="1">
    <location>
        <begin position="2322"/>
        <end position="2341"/>
    </location>
</feature>
<protein>
    <submittedName>
        <fullName evidence="3">Uncharacterized protein</fullName>
    </submittedName>
</protein>
<feature type="compositionally biased region" description="Basic and acidic residues" evidence="1">
    <location>
        <begin position="1856"/>
        <end position="1866"/>
    </location>
</feature>
<feature type="compositionally biased region" description="Basic and acidic residues" evidence="1">
    <location>
        <begin position="784"/>
        <end position="800"/>
    </location>
</feature>
<feature type="compositionally biased region" description="Basic and acidic residues" evidence="1">
    <location>
        <begin position="1972"/>
        <end position="1993"/>
    </location>
</feature>
<keyword evidence="4" id="KW-1185">Reference proteome</keyword>
<feature type="compositionally biased region" description="Basic and acidic residues" evidence="1">
    <location>
        <begin position="1714"/>
        <end position="1728"/>
    </location>
</feature>
<feature type="compositionally biased region" description="Polar residues" evidence="1">
    <location>
        <begin position="2327"/>
        <end position="2341"/>
    </location>
</feature>
<feature type="compositionally biased region" description="Basic and acidic residues" evidence="1">
    <location>
        <begin position="460"/>
        <end position="478"/>
    </location>
</feature>
<proteinExistence type="predicted"/>
<feature type="compositionally biased region" description="Basic and acidic residues" evidence="1">
    <location>
        <begin position="1097"/>
        <end position="1118"/>
    </location>
</feature>
<organism evidence="3 4">
    <name type="scientific">Quercus lobata</name>
    <name type="common">Valley oak</name>
    <dbReference type="NCBI Taxonomy" id="97700"/>
    <lineage>
        <taxon>Eukaryota</taxon>
        <taxon>Viridiplantae</taxon>
        <taxon>Streptophyta</taxon>
        <taxon>Embryophyta</taxon>
        <taxon>Tracheophyta</taxon>
        <taxon>Spermatophyta</taxon>
        <taxon>Magnoliopsida</taxon>
        <taxon>eudicotyledons</taxon>
        <taxon>Gunneridae</taxon>
        <taxon>Pentapetalae</taxon>
        <taxon>rosids</taxon>
        <taxon>fabids</taxon>
        <taxon>Fagales</taxon>
        <taxon>Fagaceae</taxon>
        <taxon>Quercus</taxon>
    </lineage>
</organism>
<feature type="region of interest" description="Disordered" evidence="1">
    <location>
        <begin position="96"/>
        <end position="148"/>
    </location>
</feature>
<dbReference type="Gramene" id="QL01p026846:mrna">
    <property type="protein sequence ID" value="QL01p026846:mrna"/>
    <property type="gene ID" value="QL01p026846"/>
</dbReference>
<dbReference type="EMBL" id="LRBV02000001">
    <property type="status" value="NOT_ANNOTATED_CDS"/>
    <property type="molecule type" value="Genomic_DNA"/>
</dbReference>
<feature type="compositionally biased region" description="Basic and acidic residues" evidence="1">
    <location>
        <begin position="1876"/>
        <end position="1898"/>
    </location>
</feature>
<feature type="compositionally biased region" description="Basic and acidic residues" evidence="1">
    <location>
        <begin position="1403"/>
        <end position="1426"/>
    </location>
</feature>
<feature type="region of interest" description="Disordered" evidence="1">
    <location>
        <begin position="1502"/>
        <end position="1808"/>
    </location>
</feature>
<feature type="compositionally biased region" description="Basic and acidic residues" evidence="1">
    <location>
        <begin position="1755"/>
        <end position="1764"/>
    </location>
</feature>
<feature type="region of interest" description="Disordered" evidence="1">
    <location>
        <begin position="2105"/>
        <end position="2269"/>
    </location>
</feature>
<sequence>MGIDARDVQVFVYRVLEFSMKTSYRFVQKHPYVFGVFSFFFLLYIFFPLIFIILVCSSPFLVFIAVLLRTYWSSHQSHIRSVNGDEKSSNVILQEKSKSAGDDVVVSRNDGSHLQSHTSRRRNVKEKNKELDIQTGKKEENENTTGKITMEEKEFHSSEHGESSFANMLAAKGIQNVDDEHHALLDSESRSEHISSDGAEQTRKFDNSGIELEADNMEEAEDDDEEEAQEDGNKALEWTEDDQKNLRDLGLSELERNKRLESLIAKRRARKLFRMQAEKGLIDLDSNPQGQIAPIVAKSNPFDVPNISEETEGLQMPSSAPCILLPTGNPFDLPYDPLEEKPNLMGGSFQQEFMSDNQKEMLFCRHESFQLGPSFPSESMRDRNGSKFNPPFVSEKGTQNLEGPGYSRFQMQSKKGEPNQQTERLFSKDGDESIFPTDSTPDLAETGAQAPSQVINSAEINREEDKITKDNMTDIKGEEEMEGSHGMGSMYTSEVHTDIKGEEEMERSHGMGSMYTSEVHMEPNLSESSNDDSDSSASSEENEQTLNDYKVEFSKNPKPSPSPSLSLKSIRCLPPKPESEPLFDTSPSADGKHRREGSAFFPDKAYCHTPTHSIASDLQVEFSDGSPPLTLDGTNSAIDAESETYDEDMEKEATFGSEGMWGSSSVISGLQDYESKSGHEDSQKDIVEVGVLGMNKNFDDDIMSSIGPQRVDDQELTDMSSLSSSAIDISGESQVQSKNIKHMIHDDIKQVVEEVKEPKPKSSNYSDSQIHVGKSMAHSPNEVYSEKPKEMSTRNEKTIDDANYGVSQATTDMKELKINEDIGGGSQLVIKQETEKLTENQAILDSVKPTEGNKDSKNIEDVGGSQIKLTEDEGIMDISKPIEANDNLDSIQENKNEQSITESGTSGLNQNSDDPIASAAQQELVVEEVPIDSSSSSSPTSVLAGKIPTDQASSSTSDQQLHIVILQSHLEDIANTYSWDEQPPLNITPGAQPMVENFTAPPSTNSGFENLMDPSNPQEKPAEETHSFDDLNVPKVNEKEGKENTKSHQTIKGESEILISHEGSASLSKPAEDSSNILRTVEPGKFTAEDNTIFNVNDREVSEKKDKEKYNSVGKSEDESQSSIKQESIVDSLKPDKPTSSKFIDVDEKSRKLNDVEALHGTSKSLEGIENSRTKEETEDSRKPNEHDPIFRLPKSADTTFTQETIKGYEVVGGESENLTDEVVDLSNPALEKGYPKYPATIAEVVPSNSPEKSAVETQSFDNLNVPMVNDEDGREISKSYQAIKGESETLISHEGSAHLSKPAEDIDNILGIKVPEGTEPRKFTAKDNTIYNVNDPEDREKEDKEMSKFVAKSEGESQFSIKQESTVYSQKPVEPTSSKFIDVDEKSRKLNESLLGPSNSIEDIKNSRTKEETENSGKPNEHDPIFHPPKSADNTYNQKAIKDVGGESENLTVYEPVDSSKPAVEKGYPSFPTTIAEEDPLNPLEKSAEVTHSFDNLNVPMVHDKEGKKNSKSHQAIKGESETFISHKGSGFLSTPAEDSSNILGTKEPGNFTKKDNNIYNVNDPEDSEKKDIEKSVGKSESESQSSIKQESTVYSQKLVEPTSSKFIDVDEKSRKLNEALLGPSNSIEDIKNSRTKEETKNSGKPNEPDPIFHPPKSHQAIKGETETFISHKGSGFLSTPAEDSSNILGTKEPGNFTKKDNNIYNVNDPEDSEKKDIEKSVGKSESESQSSIKQESTVYSQKPVEPTSSKFIDVNEKSRKLNEALLGPSNSIEDIKNSRTKEETKNSGKPNEPDPIFHPPKSADTTYNQKAIKHVGGESENLTVYEAVDFSKPAVEKGYPNLPATIAKEDSFNTLEKSAEETHSFDNMNVPMVNDKERNENSKSHQAIKGETEKLISHKGSGFLSTPAEDRSNKLGTKEPAKFTAEDNTIFDVNDLEVCEKENKEKFNSVGKSEGESQSSFKQESIVDSPKPDEPTTSKFIDVDKKSRILNEGEALLGPSKSFEDIKNSRTKEETEASRKPNEHDPIFHPSKSADTTCNQETIKHVGGEFENLKVHEVVNLSKPAVEKGYPNVPTTIAEEEPSNPPKKSAVETHNFDYLHVPKINDKEGKENSKSHQAIKGESETWISYDGRAYPSKPAEDSTKILGTMEPGKFTAEDNTINIVNDPEVSEKEDKGKSKSVGKSKGESQSSIKQESNVDFPKPDEQTSSKFINVDEKSRKLNEFEAILGPSKSFEEIEKSRTKEETEDSRKPNEHDPIFHPPKSVDTTFNQETIKHVGGESENLTVYGAVDLSKRAVEKGYPNAPTNIAKEIIDVSDHSDATHWSADSNSATERPLQLN</sequence>
<feature type="compositionally biased region" description="Basic and acidic residues" evidence="1">
    <location>
        <begin position="1036"/>
        <end position="1055"/>
    </location>
</feature>
<feature type="region of interest" description="Disordered" evidence="1">
    <location>
        <begin position="186"/>
        <end position="241"/>
    </location>
</feature>
<feature type="region of interest" description="Disordered" evidence="1">
    <location>
        <begin position="893"/>
        <end position="959"/>
    </location>
</feature>
<feature type="compositionally biased region" description="Acidic residues" evidence="1">
    <location>
        <begin position="212"/>
        <end position="230"/>
    </location>
</feature>
<feature type="compositionally biased region" description="Basic and acidic residues" evidence="1">
    <location>
        <begin position="1569"/>
        <end position="1583"/>
    </location>
</feature>
<feature type="compositionally biased region" description="Low complexity" evidence="1">
    <location>
        <begin position="949"/>
        <end position="959"/>
    </location>
</feature>
<feature type="compositionally biased region" description="Basic and acidic residues" evidence="1">
    <location>
        <begin position="1382"/>
        <end position="1392"/>
    </location>
</feature>
<feature type="compositionally biased region" description="Basic and acidic residues" evidence="1">
    <location>
        <begin position="1020"/>
        <end position="1029"/>
    </location>
</feature>
<keyword evidence="2" id="KW-1133">Transmembrane helix</keyword>
<feature type="compositionally biased region" description="Polar residues" evidence="1">
    <location>
        <begin position="893"/>
        <end position="913"/>
    </location>
</feature>
<feature type="compositionally biased region" description="Basic and acidic residues" evidence="1">
    <location>
        <begin position="1910"/>
        <end position="1927"/>
    </location>
</feature>
<feature type="compositionally biased region" description="Basic and acidic residues" evidence="1">
    <location>
        <begin position="2105"/>
        <end position="2125"/>
    </location>
</feature>
<evidence type="ECO:0000256" key="2">
    <source>
        <dbReference type="SAM" id="Phobius"/>
    </source>
</evidence>
<feature type="compositionally biased region" description="Basic and acidic residues" evidence="1">
    <location>
        <begin position="2235"/>
        <end position="2260"/>
    </location>
</feature>
<dbReference type="OMA" id="FDRQNTM"/>
<dbReference type="EnsemblPlants" id="QL01p026846:mrna">
    <property type="protein sequence ID" value="QL01p026846:mrna"/>
    <property type="gene ID" value="QL01p026846"/>
</dbReference>
<feature type="compositionally biased region" description="Polar residues" evidence="1">
    <location>
        <begin position="1000"/>
        <end position="1018"/>
    </location>
</feature>
<feature type="region of interest" description="Disordered" evidence="1">
    <location>
        <begin position="841"/>
        <end position="874"/>
    </location>
</feature>
<feature type="region of interest" description="Disordered" evidence="1">
    <location>
        <begin position="1946"/>
        <end position="2038"/>
    </location>
</feature>
<feature type="region of interest" description="Disordered" evidence="1">
    <location>
        <begin position="703"/>
        <end position="734"/>
    </location>
</feature>
<feature type="region of interest" description="Disordered" evidence="1">
    <location>
        <begin position="2068"/>
        <end position="2092"/>
    </location>
</feature>
<feature type="region of interest" description="Disordered" evidence="1">
    <location>
        <begin position="984"/>
        <end position="1198"/>
    </location>
</feature>
<feature type="compositionally biased region" description="Low complexity" evidence="1">
    <location>
        <begin position="720"/>
        <end position="733"/>
    </location>
</feature>
<feature type="compositionally biased region" description="Low complexity" evidence="1">
    <location>
        <begin position="1729"/>
        <end position="1738"/>
    </location>
</feature>
<feature type="compositionally biased region" description="Basic and acidic residues" evidence="1">
    <location>
        <begin position="186"/>
        <end position="206"/>
    </location>
</feature>
<feature type="region of interest" description="Disordered" evidence="1">
    <location>
        <begin position="755"/>
        <end position="804"/>
    </location>
</feature>
<feature type="region of interest" description="Disordered" evidence="1">
    <location>
        <begin position="642"/>
        <end position="661"/>
    </location>
</feature>
<feature type="compositionally biased region" description="Basic and acidic residues" evidence="1">
    <location>
        <begin position="495"/>
        <end position="509"/>
    </location>
</feature>
<reference evidence="3" key="2">
    <citation type="submission" date="2021-01" db="UniProtKB">
        <authorList>
            <consortium name="EnsemblPlants"/>
        </authorList>
    </citation>
    <scope>IDENTIFICATION</scope>
</reference>
<dbReference type="PANTHER" id="PTHR33870:SF16">
    <property type="entry name" value="PROTEIN, PUTATIVE-RELATED"/>
    <property type="match status" value="1"/>
</dbReference>
<feature type="compositionally biased region" description="Basic and acidic residues" evidence="1">
    <location>
        <begin position="125"/>
        <end position="141"/>
    </location>
</feature>
<reference evidence="3 4" key="1">
    <citation type="journal article" date="2016" name="G3 (Bethesda)">
        <title>First Draft Assembly and Annotation of the Genome of a California Endemic Oak Quercus lobata Nee (Fagaceae).</title>
        <authorList>
            <person name="Sork V.L."/>
            <person name="Fitz-Gibbon S.T."/>
            <person name="Puiu D."/>
            <person name="Crepeau M."/>
            <person name="Gugger P.F."/>
            <person name="Sherman R."/>
            <person name="Stevens K."/>
            <person name="Langley C.H."/>
            <person name="Pellegrini M."/>
            <person name="Salzberg S.L."/>
        </authorList>
    </citation>
    <scope>NUCLEOTIDE SEQUENCE [LARGE SCALE GENOMIC DNA]</scope>
    <source>
        <strain evidence="3 4">cv. SW786</strain>
    </source>
</reference>
<feature type="compositionally biased region" description="Basic and acidic residues" evidence="1">
    <location>
        <begin position="2004"/>
        <end position="2029"/>
    </location>
</feature>
<evidence type="ECO:0000313" key="3">
    <source>
        <dbReference type="EnsemblPlants" id="QL01p026846:mrna"/>
    </source>
</evidence>
<feature type="compositionally biased region" description="Polar residues" evidence="1">
    <location>
        <begin position="1357"/>
        <end position="1380"/>
    </location>
</feature>
<feature type="compositionally biased region" description="Basic and acidic residues" evidence="1">
    <location>
        <begin position="2203"/>
        <end position="2225"/>
    </location>
</feature>
<feature type="compositionally biased region" description="Low complexity" evidence="1">
    <location>
        <begin position="1584"/>
        <end position="1593"/>
    </location>
</feature>
<feature type="compositionally biased region" description="Basic and acidic residues" evidence="1">
    <location>
        <begin position="1170"/>
        <end position="1190"/>
    </location>
</feature>
<feature type="compositionally biased region" description="Low complexity" evidence="1">
    <location>
        <begin position="2181"/>
        <end position="2193"/>
    </location>
</feature>
<dbReference type="InParanoid" id="A0A7N2KNV9"/>
<feature type="region of interest" description="Disordered" evidence="1">
    <location>
        <begin position="388"/>
        <end position="597"/>
    </location>
</feature>
<feature type="region of interest" description="Disordered" evidence="1">
    <location>
        <begin position="1856"/>
        <end position="1931"/>
    </location>
</feature>
<dbReference type="Proteomes" id="UP000594261">
    <property type="component" value="Chromosome 1"/>
</dbReference>
<feature type="compositionally biased region" description="Polar residues" evidence="1">
    <location>
        <begin position="409"/>
        <end position="424"/>
    </location>
</feature>
<feature type="compositionally biased region" description="Basic and acidic residues" evidence="1">
    <location>
        <begin position="1337"/>
        <end position="1356"/>
    </location>
</feature>
<name>A0A7N2KNV9_QUELO</name>
<evidence type="ECO:0000313" key="4">
    <source>
        <dbReference type="Proteomes" id="UP000594261"/>
    </source>
</evidence>
<feature type="compositionally biased region" description="Polar residues" evidence="1">
    <location>
        <begin position="449"/>
        <end position="459"/>
    </location>
</feature>
<evidence type="ECO:0000256" key="1">
    <source>
        <dbReference type="SAM" id="MobiDB-lite"/>
    </source>
</evidence>
<feature type="compositionally biased region" description="Basic and acidic residues" evidence="1">
    <location>
        <begin position="1775"/>
        <end position="1788"/>
    </location>
</feature>
<feature type="compositionally biased region" description="Basic and acidic residues" evidence="1">
    <location>
        <begin position="1133"/>
        <end position="1158"/>
    </location>
</feature>
<keyword evidence="2" id="KW-0812">Transmembrane</keyword>
<feature type="compositionally biased region" description="Basic and acidic residues" evidence="1">
    <location>
        <begin position="1630"/>
        <end position="1643"/>
    </location>
</feature>
<feature type="compositionally biased region" description="Basic and acidic residues" evidence="1">
    <location>
        <begin position="851"/>
        <end position="860"/>
    </location>
</feature>
<feature type="compositionally biased region" description="Polar residues" evidence="1">
    <location>
        <begin position="1063"/>
        <end position="1078"/>
    </location>
</feature>
<feature type="transmembrane region" description="Helical" evidence="2">
    <location>
        <begin position="39"/>
        <end position="72"/>
    </location>
</feature>
<feature type="compositionally biased region" description="Basic and acidic residues" evidence="1">
    <location>
        <begin position="1609"/>
        <end position="1619"/>
    </location>
</feature>
<dbReference type="PANTHER" id="PTHR33870">
    <property type="entry name" value="CARDIOMYOPATHY-ASSOCIATED PROTEIN"/>
    <property type="match status" value="1"/>
</dbReference>